<comment type="subcellular location">
    <subcellularLocation>
        <location evidence="1">Membrane</location>
    </subcellularLocation>
</comment>
<dbReference type="InterPro" id="IPR006694">
    <property type="entry name" value="Fatty_acid_hydroxylase"/>
</dbReference>
<comment type="similarity">
    <text evidence="2">Belongs to the sterol desaturase family.</text>
</comment>
<dbReference type="EMBL" id="KI392078">
    <property type="protein sequence ID" value="ERN18939.1"/>
    <property type="molecule type" value="Genomic_DNA"/>
</dbReference>
<dbReference type="GO" id="GO:0016020">
    <property type="term" value="C:membrane"/>
    <property type="evidence" value="ECO:0007669"/>
    <property type="project" value="UniProtKB-SubCell"/>
</dbReference>
<dbReference type="Gramene" id="ERN18939">
    <property type="protein sequence ID" value="ERN18939"/>
    <property type="gene ID" value="AMTR_s00067p00189730"/>
</dbReference>
<dbReference type="GO" id="GO:0005506">
    <property type="term" value="F:iron ion binding"/>
    <property type="evidence" value="ECO:0007669"/>
    <property type="project" value="InterPro"/>
</dbReference>
<dbReference type="GO" id="GO:0008610">
    <property type="term" value="P:lipid biosynthetic process"/>
    <property type="evidence" value="ECO:0007669"/>
    <property type="project" value="InterPro"/>
</dbReference>
<evidence type="ECO:0000256" key="4">
    <source>
        <dbReference type="ARBA" id="ARBA00022989"/>
    </source>
</evidence>
<dbReference type="AlphaFoldDB" id="U5D8Y4"/>
<dbReference type="eggNOG" id="ENOG502QR3T">
    <property type="taxonomic scope" value="Eukaryota"/>
</dbReference>
<evidence type="ECO:0000313" key="8">
    <source>
        <dbReference type="EMBL" id="ERN18939.1"/>
    </source>
</evidence>
<evidence type="ECO:0000256" key="5">
    <source>
        <dbReference type="ARBA" id="ARBA00023136"/>
    </source>
</evidence>
<evidence type="ECO:0000256" key="6">
    <source>
        <dbReference type="SAM" id="Phobius"/>
    </source>
</evidence>
<reference evidence="9" key="1">
    <citation type="journal article" date="2013" name="Science">
        <title>The Amborella genome and the evolution of flowering plants.</title>
        <authorList>
            <consortium name="Amborella Genome Project"/>
        </authorList>
    </citation>
    <scope>NUCLEOTIDE SEQUENCE [LARGE SCALE GENOMIC DNA]</scope>
</reference>
<feature type="transmembrane region" description="Helical" evidence="6">
    <location>
        <begin position="38"/>
        <end position="66"/>
    </location>
</feature>
<keyword evidence="4 6" id="KW-1133">Transmembrane helix</keyword>
<keyword evidence="3 6" id="KW-0812">Transmembrane</keyword>
<dbReference type="InterPro" id="IPR050307">
    <property type="entry name" value="Sterol_Desaturase_Related"/>
</dbReference>
<dbReference type="HOGENOM" id="CLU_2281237_0_0_1"/>
<dbReference type="Proteomes" id="UP000017836">
    <property type="component" value="Unassembled WGS sequence"/>
</dbReference>
<evidence type="ECO:0000313" key="9">
    <source>
        <dbReference type="Proteomes" id="UP000017836"/>
    </source>
</evidence>
<feature type="domain" description="Fatty acid hydroxylase" evidence="7">
    <location>
        <begin position="3"/>
        <end position="101"/>
    </location>
</feature>
<dbReference type="GO" id="GO:0016491">
    <property type="term" value="F:oxidoreductase activity"/>
    <property type="evidence" value="ECO:0007669"/>
    <property type="project" value="InterPro"/>
</dbReference>
<accession>U5D8Y4</accession>
<proteinExistence type="inferred from homology"/>
<dbReference type="Pfam" id="PF04116">
    <property type="entry name" value="FA_hydroxylase"/>
    <property type="match status" value="1"/>
</dbReference>
<dbReference type="STRING" id="13333.U5D8Y4"/>
<evidence type="ECO:0000256" key="2">
    <source>
        <dbReference type="ARBA" id="ARBA00009324"/>
    </source>
</evidence>
<protein>
    <recommendedName>
        <fullName evidence="7">Fatty acid hydroxylase domain-containing protein</fullName>
    </recommendedName>
</protein>
<dbReference type="PANTHER" id="PTHR11863">
    <property type="entry name" value="STEROL DESATURASE"/>
    <property type="match status" value="1"/>
</dbReference>
<keyword evidence="9" id="KW-1185">Reference proteome</keyword>
<evidence type="ECO:0000256" key="3">
    <source>
        <dbReference type="ARBA" id="ARBA00022692"/>
    </source>
</evidence>
<sequence length="102" mass="12015">MTRALHHHFLYSRYHSHHHSSVVTEPITSVVHPFAEHILYSFLFAIALLTTLYTRTASIISLAAYITYIDFMNNMGHCNYEFIPKCLFQHFPFLNYIMYTPS</sequence>
<keyword evidence="5 6" id="KW-0472">Membrane</keyword>
<dbReference type="OMA" id="HIVYAML"/>
<gene>
    <name evidence="8" type="ORF">AMTR_s00067p00189730</name>
</gene>
<evidence type="ECO:0000259" key="7">
    <source>
        <dbReference type="Pfam" id="PF04116"/>
    </source>
</evidence>
<evidence type="ECO:0000256" key="1">
    <source>
        <dbReference type="ARBA" id="ARBA00004370"/>
    </source>
</evidence>
<organism evidence="8 9">
    <name type="scientific">Amborella trichopoda</name>
    <dbReference type="NCBI Taxonomy" id="13333"/>
    <lineage>
        <taxon>Eukaryota</taxon>
        <taxon>Viridiplantae</taxon>
        <taxon>Streptophyta</taxon>
        <taxon>Embryophyta</taxon>
        <taxon>Tracheophyta</taxon>
        <taxon>Spermatophyta</taxon>
        <taxon>Magnoliopsida</taxon>
        <taxon>Amborellales</taxon>
        <taxon>Amborellaceae</taxon>
        <taxon>Amborella</taxon>
    </lineage>
</organism>
<name>U5D8Y4_AMBTC</name>